<comment type="similarity">
    <text evidence="2 7">Belongs to the PstS family.</text>
</comment>
<dbReference type="PANTHER" id="PTHR42996:SF1">
    <property type="entry name" value="PHOSPHATE-BINDING PROTEIN PSTS"/>
    <property type="match status" value="1"/>
</dbReference>
<dbReference type="Gene3D" id="3.40.190.10">
    <property type="entry name" value="Periplasmic binding protein-like II"/>
    <property type="match status" value="2"/>
</dbReference>
<comment type="subunit">
    <text evidence="3 7">The complex is composed of two ATP-binding proteins (PstB), two transmembrane proteins (PstC and PstA) and a solute-binding protein (PstS).</text>
</comment>
<dbReference type="HOGENOM" id="CLU_034528_1_0_4"/>
<evidence type="ECO:0000256" key="7">
    <source>
        <dbReference type="PIRNR" id="PIRNR002756"/>
    </source>
</evidence>
<comment type="function">
    <text evidence="1 7">Part of the ABC transporter complex PstSACB involved in phosphate import.</text>
</comment>
<evidence type="ECO:0000313" key="10">
    <source>
        <dbReference type="EMBL" id="CDG82229.1"/>
    </source>
</evidence>
<reference evidence="10 11" key="1">
    <citation type="journal article" date="2015" name="Genome Announc.">
        <title>Genome Sequence of Mushroom Soft-Rot Pathogen Janthinobacterium agaricidamnosum.</title>
        <authorList>
            <person name="Graupner K."/>
            <person name="Lackner G."/>
            <person name="Hertweck C."/>
        </authorList>
    </citation>
    <scope>NUCLEOTIDE SEQUENCE [LARGE SCALE GENOMIC DNA]</scope>
    <source>
        <strain evidence="11">NBRC 102515 / DSM 9628</strain>
    </source>
</reference>
<dbReference type="InterPro" id="IPR005673">
    <property type="entry name" value="ABC_phos-bd_PstS"/>
</dbReference>
<evidence type="ECO:0000256" key="8">
    <source>
        <dbReference type="SAM" id="SignalP"/>
    </source>
</evidence>
<keyword evidence="5 7" id="KW-0813">Transport</keyword>
<dbReference type="GO" id="GO:0043190">
    <property type="term" value="C:ATP-binding cassette (ABC) transporter complex"/>
    <property type="evidence" value="ECO:0007669"/>
    <property type="project" value="InterPro"/>
</dbReference>
<evidence type="ECO:0000256" key="1">
    <source>
        <dbReference type="ARBA" id="ARBA00002841"/>
    </source>
</evidence>
<proteinExistence type="inferred from homology"/>
<dbReference type="CDD" id="cd13565">
    <property type="entry name" value="PBP2_PstS"/>
    <property type="match status" value="1"/>
</dbReference>
<evidence type="ECO:0000256" key="4">
    <source>
        <dbReference type="ARBA" id="ARBA00021889"/>
    </source>
</evidence>
<dbReference type="InterPro" id="IPR050962">
    <property type="entry name" value="Phosphate-bind_PstS"/>
</dbReference>
<evidence type="ECO:0000256" key="5">
    <source>
        <dbReference type="ARBA" id="ARBA00022448"/>
    </source>
</evidence>
<accession>W0V072</accession>
<dbReference type="PANTHER" id="PTHR42996">
    <property type="entry name" value="PHOSPHATE-BINDING PROTEIN PSTS"/>
    <property type="match status" value="1"/>
</dbReference>
<dbReference type="eggNOG" id="COG0226">
    <property type="taxonomic scope" value="Bacteria"/>
</dbReference>
<evidence type="ECO:0000256" key="3">
    <source>
        <dbReference type="ARBA" id="ARBA00011529"/>
    </source>
</evidence>
<organism evidence="10 11">
    <name type="scientific">Janthinobacterium agaricidamnosum NBRC 102515 = DSM 9628</name>
    <dbReference type="NCBI Taxonomy" id="1349767"/>
    <lineage>
        <taxon>Bacteria</taxon>
        <taxon>Pseudomonadati</taxon>
        <taxon>Pseudomonadota</taxon>
        <taxon>Betaproteobacteria</taxon>
        <taxon>Burkholderiales</taxon>
        <taxon>Oxalobacteraceae</taxon>
        <taxon>Janthinobacterium</taxon>
    </lineage>
</organism>
<gene>
    <name evidence="10" type="primary">pstS</name>
    <name evidence="10" type="ORF">GJA_1585</name>
</gene>
<dbReference type="SUPFAM" id="SSF53850">
    <property type="entry name" value="Periplasmic binding protein-like II"/>
    <property type="match status" value="1"/>
</dbReference>
<dbReference type="GO" id="GO:0035435">
    <property type="term" value="P:phosphate ion transmembrane transport"/>
    <property type="evidence" value="ECO:0007669"/>
    <property type="project" value="InterPro"/>
</dbReference>
<dbReference type="EMBL" id="HG322949">
    <property type="protein sequence ID" value="CDG82229.1"/>
    <property type="molecule type" value="Genomic_DNA"/>
</dbReference>
<keyword evidence="11" id="KW-1185">Reference proteome</keyword>
<dbReference type="AlphaFoldDB" id="W0V072"/>
<keyword evidence="6 7" id="KW-0592">Phosphate transport</keyword>
<dbReference type="Pfam" id="PF12849">
    <property type="entry name" value="PBP_like_2"/>
    <property type="match status" value="1"/>
</dbReference>
<evidence type="ECO:0000313" key="11">
    <source>
        <dbReference type="Proteomes" id="UP000027604"/>
    </source>
</evidence>
<feature type="signal peptide" evidence="8">
    <location>
        <begin position="1"/>
        <end position="25"/>
    </location>
</feature>
<sequence>MKQMFKLIVVGASAAMAFSSASVMAADMTGAGATFPYPIYAKWAETYKASTGNGLNYQSVGSGAGIKQIKAKTVDFGASDMPLKAEELDAEGLTQFPAIMGGVVTVVNLDGIAPGQLKMTGKVIGDIYLGKITKWNAPEIVALNGGVKLPDTEITVVHRADGSGTSFLFTDFLSKTDAEFKTKIGAGTAVKWAVGVGGKGNEGVAANVQRIKGAIGYVEWAYSKKNKMTHTQLQNKEGTYLQPSDDAFKAAAASAEWNKTPGFGVVLTDQAGKNSWPITGASFILMHKTQADAAKAKEVLKFFGWAYKNGGAAAADLDYVPLPASVVKLVEDSWKANLKDASGKAIY</sequence>
<dbReference type="Proteomes" id="UP000027604">
    <property type="component" value="Chromosome I"/>
</dbReference>
<evidence type="ECO:0000256" key="6">
    <source>
        <dbReference type="ARBA" id="ARBA00022592"/>
    </source>
</evidence>
<name>W0V072_9BURK</name>
<dbReference type="PIRSF" id="PIRSF002756">
    <property type="entry name" value="PstS"/>
    <property type="match status" value="1"/>
</dbReference>
<dbReference type="NCBIfam" id="TIGR00975">
    <property type="entry name" value="3a0107s03"/>
    <property type="match status" value="1"/>
</dbReference>
<protein>
    <recommendedName>
        <fullName evidence="4 7">Phosphate-binding protein PstS</fullName>
    </recommendedName>
</protein>
<evidence type="ECO:0000256" key="2">
    <source>
        <dbReference type="ARBA" id="ARBA00008725"/>
    </source>
</evidence>
<evidence type="ECO:0000259" key="9">
    <source>
        <dbReference type="Pfam" id="PF12849"/>
    </source>
</evidence>
<feature type="domain" description="PBP" evidence="9">
    <location>
        <begin position="27"/>
        <end position="303"/>
    </location>
</feature>
<dbReference type="KEGG" id="jag:GJA_1585"/>
<dbReference type="InterPro" id="IPR024370">
    <property type="entry name" value="PBP_domain"/>
</dbReference>
<dbReference type="NCBIfam" id="NF008171">
    <property type="entry name" value="PRK10918.1"/>
    <property type="match status" value="1"/>
</dbReference>
<dbReference type="GO" id="GO:0042301">
    <property type="term" value="F:phosphate ion binding"/>
    <property type="evidence" value="ECO:0007669"/>
    <property type="project" value="InterPro"/>
</dbReference>
<dbReference type="PATRIC" id="fig|1349767.4.peg.3271"/>
<dbReference type="STRING" id="1349767.GJA_1585"/>
<feature type="chain" id="PRO_5004797438" description="Phosphate-binding protein PstS" evidence="8">
    <location>
        <begin position="26"/>
        <end position="347"/>
    </location>
</feature>
<keyword evidence="8" id="KW-0732">Signal</keyword>